<feature type="domain" description="Four-carbon acid sugar kinase N-terminal" evidence="7">
    <location>
        <begin position="12"/>
        <end position="134"/>
    </location>
</feature>
<evidence type="ECO:0000313" key="9">
    <source>
        <dbReference type="EMBL" id="MBK1696610.1"/>
    </source>
</evidence>
<dbReference type="Pfam" id="PF07005">
    <property type="entry name" value="SBD_N"/>
    <property type="match status" value="1"/>
</dbReference>
<dbReference type="InterPro" id="IPR010737">
    <property type="entry name" value="4-carb_acid_sugar_kinase_N"/>
</dbReference>
<proteinExistence type="inferred from homology"/>
<dbReference type="EMBL" id="NRRE01000017">
    <property type="protein sequence ID" value="MBK1696610.1"/>
    <property type="molecule type" value="Genomic_DNA"/>
</dbReference>
<evidence type="ECO:0000256" key="6">
    <source>
        <dbReference type="ARBA" id="ARBA00023277"/>
    </source>
</evidence>
<dbReference type="Gene3D" id="3.40.980.20">
    <property type="entry name" value="Four-carbon acid sugar kinase, nucleotide binding domain"/>
    <property type="match status" value="1"/>
</dbReference>
<dbReference type="InterPro" id="IPR031475">
    <property type="entry name" value="NBD_C"/>
</dbReference>
<evidence type="ECO:0000259" key="7">
    <source>
        <dbReference type="Pfam" id="PF07005"/>
    </source>
</evidence>
<dbReference type="SUPFAM" id="SSF142764">
    <property type="entry name" value="YgbK-like"/>
    <property type="match status" value="1"/>
</dbReference>
<comment type="similarity">
    <text evidence="1">Belongs to the four-carbon acid sugar kinase family.</text>
</comment>
<evidence type="ECO:0008006" key="11">
    <source>
        <dbReference type="Google" id="ProtNLM"/>
    </source>
</evidence>
<name>A0A934UZP8_9PROT</name>
<dbReference type="AlphaFoldDB" id="A0A934UZP8"/>
<keyword evidence="10" id="KW-1185">Reference proteome</keyword>
<evidence type="ECO:0000259" key="8">
    <source>
        <dbReference type="Pfam" id="PF17042"/>
    </source>
</evidence>
<comment type="caution">
    <text evidence="9">The sequence shown here is derived from an EMBL/GenBank/DDBJ whole genome shotgun (WGS) entry which is preliminary data.</text>
</comment>
<evidence type="ECO:0000256" key="2">
    <source>
        <dbReference type="ARBA" id="ARBA00022679"/>
    </source>
</evidence>
<evidence type="ECO:0000256" key="4">
    <source>
        <dbReference type="ARBA" id="ARBA00022777"/>
    </source>
</evidence>
<dbReference type="Gene3D" id="3.40.50.10840">
    <property type="entry name" value="Putative sugar-binding, N-terminal domain"/>
    <property type="match status" value="2"/>
</dbReference>
<dbReference type="InterPro" id="IPR037051">
    <property type="entry name" value="4-carb_acid_sugar_kinase_N_sf"/>
</dbReference>
<dbReference type="GO" id="GO:0016301">
    <property type="term" value="F:kinase activity"/>
    <property type="evidence" value="ECO:0007669"/>
    <property type="project" value="UniProtKB-KW"/>
</dbReference>
<dbReference type="Proteomes" id="UP000778970">
    <property type="component" value="Unassembled WGS sequence"/>
</dbReference>
<keyword evidence="4" id="KW-0418">Kinase</keyword>
<dbReference type="Pfam" id="PF17042">
    <property type="entry name" value="NBD_C"/>
    <property type="match status" value="1"/>
</dbReference>
<accession>A0A934UZP8</accession>
<dbReference type="InterPro" id="IPR042213">
    <property type="entry name" value="NBD_C_sf"/>
</dbReference>
<keyword evidence="2" id="KW-0808">Transferase</keyword>
<evidence type="ECO:0000256" key="3">
    <source>
        <dbReference type="ARBA" id="ARBA00022741"/>
    </source>
</evidence>
<evidence type="ECO:0000256" key="5">
    <source>
        <dbReference type="ARBA" id="ARBA00022840"/>
    </source>
</evidence>
<keyword evidence="3" id="KW-0547">Nucleotide-binding</keyword>
<sequence>MCAGRLGMPEMLIVADDLTGALDSAVAFAGGRQTVLVARKAEAVPAVLQRRPDVLAVNTASREVAPDCACARVRSALAQVDVSQIAGVMKKVDSRLKGHVGPETETLARMYAPDRIIAAPAIPDMGRTVKSGLLSGTGIDGHVKIGELFGPDVAVPDTTSDDDLDRLVATQTDENVLWVGARGLAHALARATWGRRVPDVPELPWPAFFANGSRDPLTVAQVAALRSRFQVIDAPDGRVPSAVRTDKLCVVSISDGDEGLSSETVGARFADGIAKRLNDQRPATLLLSGGETANLVLDRLGIDILQVVDELRPGVPLCRCEAPWGAVWLLTKSGGFGAPELLLDIATGILNGSGAWRV</sequence>
<evidence type="ECO:0000313" key="10">
    <source>
        <dbReference type="Proteomes" id="UP000778970"/>
    </source>
</evidence>
<keyword evidence="6" id="KW-0119">Carbohydrate metabolism</keyword>
<dbReference type="GO" id="GO:0005524">
    <property type="term" value="F:ATP binding"/>
    <property type="evidence" value="ECO:0007669"/>
    <property type="project" value="UniProtKB-KW"/>
</dbReference>
<protein>
    <recommendedName>
        <fullName evidence="11">Four-carbon acid sugar kinase family protein</fullName>
    </recommendedName>
</protein>
<organism evidence="9 10">
    <name type="scientific">Rhodovibrio salinarum</name>
    <dbReference type="NCBI Taxonomy" id="1087"/>
    <lineage>
        <taxon>Bacteria</taxon>
        <taxon>Pseudomonadati</taxon>
        <taxon>Pseudomonadota</taxon>
        <taxon>Alphaproteobacteria</taxon>
        <taxon>Rhodospirillales</taxon>
        <taxon>Rhodovibrionaceae</taxon>
        <taxon>Rhodovibrio</taxon>
    </lineage>
</organism>
<feature type="domain" description="Four-carbon acid sugar kinase nucleotide binding" evidence="8">
    <location>
        <begin position="262"/>
        <end position="342"/>
    </location>
</feature>
<gene>
    <name evidence="9" type="ORF">CKO21_05055</name>
</gene>
<reference evidence="9" key="2">
    <citation type="journal article" date="2020" name="Microorganisms">
        <title>Osmotic Adaptation and Compatible Solute Biosynthesis of Phototrophic Bacteria as Revealed from Genome Analyses.</title>
        <authorList>
            <person name="Imhoff J.F."/>
            <person name="Rahn T."/>
            <person name="Kunzel S."/>
            <person name="Keller A."/>
            <person name="Neulinger S.C."/>
        </authorList>
    </citation>
    <scope>NUCLEOTIDE SEQUENCE</scope>
    <source>
        <strain evidence="9">DSM 9154</strain>
    </source>
</reference>
<evidence type="ECO:0000256" key="1">
    <source>
        <dbReference type="ARBA" id="ARBA00005715"/>
    </source>
</evidence>
<reference evidence="9" key="1">
    <citation type="submission" date="2017-08" db="EMBL/GenBank/DDBJ databases">
        <authorList>
            <person name="Imhoff J.F."/>
            <person name="Rahn T."/>
            <person name="Kuenzel S."/>
            <person name="Neulinger S.C."/>
        </authorList>
    </citation>
    <scope>NUCLEOTIDE SEQUENCE</scope>
    <source>
        <strain evidence="9">DSM 9154</strain>
    </source>
</reference>
<keyword evidence="5" id="KW-0067">ATP-binding</keyword>